<sequence>MAAPNSTFPAPIVVEPVSGTHRQTFILLHGRGSSADKFGPVLLDTPITSTDDGGKDTVVTLATAFPHAKFIFPTAPRSRATVYNRSRINQWFDCWHVDAPRAEQEKREWLMIDGLQETVGFVHGLLQTEIASVGAENVVLGGLSQGCAASLTGLLLWEGEKIGACVGMCGWVPFLKSLTEAVPGAAGYEDGEDNEDDPFERSDPEDQPDDDAAEEDVAVKAVRTLREKLEMDDQPSLSGRPAVFETPIFLGHGTEDDRVPIDLGRDTERCLGAMGLGTSWIEYGGLGHWYSGAMLAHMVQFLRTNTNWGQTKDEGA</sequence>
<dbReference type="InterPro" id="IPR029058">
    <property type="entry name" value="AB_hydrolase_fold"/>
</dbReference>
<reference evidence="5" key="1">
    <citation type="journal article" date="2023" name="Mol. Phylogenet. Evol.">
        <title>Genome-scale phylogeny and comparative genomics of the fungal order Sordariales.</title>
        <authorList>
            <person name="Hensen N."/>
            <person name="Bonometti L."/>
            <person name="Westerberg I."/>
            <person name="Brannstrom I.O."/>
            <person name="Guillou S."/>
            <person name="Cros-Aarteil S."/>
            <person name="Calhoun S."/>
            <person name="Haridas S."/>
            <person name="Kuo A."/>
            <person name="Mondo S."/>
            <person name="Pangilinan J."/>
            <person name="Riley R."/>
            <person name="LaButti K."/>
            <person name="Andreopoulos B."/>
            <person name="Lipzen A."/>
            <person name="Chen C."/>
            <person name="Yan M."/>
            <person name="Daum C."/>
            <person name="Ng V."/>
            <person name="Clum A."/>
            <person name="Steindorff A."/>
            <person name="Ohm R.A."/>
            <person name="Martin F."/>
            <person name="Silar P."/>
            <person name="Natvig D.O."/>
            <person name="Lalanne C."/>
            <person name="Gautier V."/>
            <person name="Ament-Velasquez S.L."/>
            <person name="Kruys A."/>
            <person name="Hutchinson M.I."/>
            <person name="Powell A.J."/>
            <person name="Barry K."/>
            <person name="Miller A.N."/>
            <person name="Grigoriev I.V."/>
            <person name="Debuchy R."/>
            <person name="Gladieux P."/>
            <person name="Hiltunen Thoren M."/>
            <person name="Johannesson H."/>
        </authorList>
    </citation>
    <scope>NUCLEOTIDE SEQUENCE [LARGE SCALE GENOMIC DNA]</scope>
    <source>
        <strain evidence="5">CBS 340.73</strain>
    </source>
</reference>
<dbReference type="SUPFAM" id="SSF53474">
    <property type="entry name" value="alpha/beta-Hydrolases"/>
    <property type="match status" value="1"/>
</dbReference>
<organism evidence="4 5">
    <name type="scientific">Diplogelasinospora grovesii</name>
    <dbReference type="NCBI Taxonomy" id="303347"/>
    <lineage>
        <taxon>Eukaryota</taxon>
        <taxon>Fungi</taxon>
        <taxon>Dikarya</taxon>
        <taxon>Ascomycota</taxon>
        <taxon>Pezizomycotina</taxon>
        <taxon>Sordariomycetes</taxon>
        <taxon>Sordariomycetidae</taxon>
        <taxon>Sordariales</taxon>
        <taxon>Diplogelasinosporaceae</taxon>
        <taxon>Diplogelasinospora</taxon>
    </lineage>
</organism>
<dbReference type="Pfam" id="PF02230">
    <property type="entry name" value="Abhydrolase_2"/>
    <property type="match status" value="1"/>
</dbReference>
<dbReference type="Proteomes" id="UP001303473">
    <property type="component" value="Unassembled WGS sequence"/>
</dbReference>
<evidence type="ECO:0000259" key="3">
    <source>
        <dbReference type="Pfam" id="PF02230"/>
    </source>
</evidence>
<protein>
    <submittedName>
        <fullName evidence="4">Alpha/beta-hydrolase</fullName>
    </submittedName>
</protein>
<dbReference type="Gene3D" id="3.40.50.1820">
    <property type="entry name" value="alpha/beta hydrolase"/>
    <property type="match status" value="1"/>
</dbReference>
<comment type="caution">
    <text evidence="4">The sequence shown here is derived from an EMBL/GenBank/DDBJ whole genome shotgun (WGS) entry which is preliminary data.</text>
</comment>
<dbReference type="PANTHER" id="PTHR10655">
    <property type="entry name" value="LYSOPHOSPHOLIPASE-RELATED"/>
    <property type="match status" value="1"/>
</dbReference>
<dbReference type="InterPro" id="IPR050565">
    <property type="entry name" value="LYPA1-2/EST-like"/>
</dbReference>
<dbReference type="GO" id="GO:0005737">
    <property type="term" value="C:cytoplasm"/>
    <property type="evidence" value="ECO:0007669"/>
    <property type="project" value="TreeGrafter"/>
</dbReference>
<gene>
    <name evidence="4" type="ORF">QBC46DRAFT_384377</name>
</gene>
<feature type="domain" description="Phospholipase/carboxylesterase/thioesterase" evidence="3">
    <location>
        <begin position="13"/>
        <end position="181"/>
    </location>
</feature>
<accession>A0AAN6N8P5</accession>
<dbReference type="EMBL" id="MU853791">
    <property type="protein sequence ID" value="KAK3940845.1"/>
    <property type="molecule type" value="Genomic_DNA"/>
</dbReference>
<feature type="compositionally biased region" description="Acidic residues" evidence="2">
    <location>
        <begin position="205"/>
        <end position="214"/>
    </location>
</feature>
<comment type="similarity">
    <text evidence="1">Belongs to the AB hydrolase superfamily. AB hydrolase 2 family.</text>
</comment>
<dbReference type="GO" id="GO:0052689">
    <property type="term" value="F:carboxylic ester hydrolase activity"/>
    <property type="evidence" value="ECO:0007669"/>
    <property type="project" value="TreeGrafter"/>
</dbReference>
<dbReference type="AlphaFoldDB" id="A0AAN6N8P5"/>
<proteinExistence type="inferred from homology"/>
<evidence type="ECO:0000256" key="1">
    <source>
        <dbReference type="ARBA" id="ARBA00006499"/>
    </source>
</evidence>
<feature type="compositionally biased region" description="Acidic residues" evidence="2">
    <location>
        <begin position="189"/>
        <end position="198"/>
    </location>
</feature>
<feature type="region of interest" description="Disordered" evidence="2">
    <location>
        <begin position="185"/>
        <end position="214"/>
    </location>
</feature>
<evidence type="ECO:0000313" key="5">
    <source>
        <dbReference type="Proteomes" id="UP001303473"/>
    </source>
</evidence>
<dbReference type="PANTHER" id="PTHR10655:SF64">
    <property type="entry name" value="PHOSPHOLIPASE_CARBOXYLESTERASE_THIOESTERASE DOMAIN-CONTAINING PROTEIN"/>
    <property type="match status" value="1"/>
</dbReference>
<name>A0AAN6N8P5_9PEZI</name>
<dbReference type="GO" id="GO:0008474">
    <property type="term" value="F:palmitoyl-(protein) hydrolase activity"/>
    <property type="evidence" value="ECO:0007669"/>
    <property type="project" value="TreeGrafter"/>
</dbReference>
<evidence type="ECO:0000256" key="2">
    <source>
        <dbReference type="SAM" id="MobiDB-lite"/>
    </source>
</evidence>
<keyword evidence="5" id="KW-1185">Reference proteome</keyword>
<evidence type="ECO:0000313" key="4">
    <source>
        <dbReference type="EMBL" id="KAK3940845.1"/>
    </source>
</evidence>
<dbReference type="InterPro" id="IPR003140">
    <property type="entry name" value="PLipase/COase/thioEstase"/>
</dbReference>